<protein>
    <submittedName>
        <fullName evidence="4">Uncharacterized protein</fullName>
    </submittedName>
</protein>
<dbReference type="InterPro" id="IPR012337">
    <property type="entry name" value="RNaseH-like_sf"/>
</dbReference>
<dbReference type="EMBL" id="LR796339">
    <property type="protein sequence ID" value="CAB4137574.1"/>
    <property type="molecule type" value="Genomic_DNA"/>
</dbReference>
<evidence type="ECO:0000256" key="3">
    <source>
        <dbReference type="ARBA" id="ARBA00023109"/>
    </source>
</evidence>
<dbReference type="GO" id="GO:0003676">
    <property type="term" value="F:nucleic acid binding"/>
    <property type="evidence" value="ECO:0007669"/>
    <property type="project" value="InterPro"/>
</dbReference>
<dbReference type="InterPro" id="IPR036397">
    <property type="entry name" value="RNaseH_sf"/>
</dbReference>
<keyword evidence="3" id="KW-1194">Viral DNA replication</keyword>
<organism evidence="4">
    <name type="scientific">uncultured Caudovirales phage</name>
    <dbReference type="NCBI Taxonomy" id="2100421"/>
    <lineage>
        <taxon>Viruses</taxon>
        <taxon>Duplodnaviria</taxon>
        <taxon>Heunggongvirae</taxon>
        <taxon>Uroviricota</taxon>
        <taxon>Caudoviricetes</taxon>
        <taxon>Peduoviridae</taxon>
        <taxon>Maltschvirus</taxon>
        <taxon>Maltschvirus maltsch</taxon>
    </lineage>
</organism>
<keyword evidence="1" id="KW-0540">Nuclease</keyword>
<keyword evidence="2" id="KW-0378">Hydrolase</keyword>
<dbReference type="InterPro" id="IPR023211">
    <property type="entry name" value="DNA_pol_palm_dom_sf"/>
</dbReference>
<dbReference type="GO" id="GO:0039693">
    <property type="term" value="P:viral DNA genome replication"/>
    <property type="evidence" value="ECO:0007669"/>
    <property type="project" value="UniProtKB-KW"/>
</dbReference>
<dbReference type="SUPFAM" id="SSF53098">
    <property type="entry name" value="Ribonuclease H-like"/>
    <property type="match status" value="1"/>
</dbReference>
<evidence type="ECO:0000256" key="2">
    <source>
        <dbReference type="ARBA" id="ARBA00022801"/>
    </source>
</evidence>
<dbReference type="InterPro" id="IPR043502">
    <property type="entry name" value="DNA/RNA_pol_sf"/>
</dbReference>
<gene>
    <name evidence="4" type="ORF">UFOVP317_48</name>
</gene>
<keyword evidence="3" id="KW-0235">DNA replication</keyword>
<dbReference type="GO" id="GO:0004518">
    <property type="term" value="F:nuclease activity"/>
    <property type="evidence" value="ECO:0007669"/>
    <property type="project" value="UniProtKB-KW"/>
</dbReference>
<reference evidence="4" key="1">
    <citation type="submission" date="2020-04" db="EMBL/GenBank/DDBJ databases">
        <authorList>
            <person name="Chiriac C."/>
            <person name="Salcher M."/>
            <person name="Ghai R."/>
            <person name="Kavagutti S V."/>
        </authorList>
    </citation>
    <scope>NUCLEOTIDE SEQUENCE</scope>
</reference>
<accession>A0A6J5LSL5</accession>
<name>A0A6J5LSL5_9CAUD</name>
<proteinExistence type="predicted"/>
<dbReference type="Gene3D" id="3.90.1600.10">
    <property type="entry name" value="Palm domain of DNA polymerase"/>
    <property type="match status" value="1"/>
</dbReference>
<dbReference type="Gene3D" id="3.30.420.10">
    <property type="entry name" value="Ribonuclease H-like superfamily/Ribonuclease H"/>
    <property type="match status" value="1"/>
</dbReference>
<dbReference type="GO" id="GO:0016787">
    <property type="term" value="F:hydrolase activity"/>
    <property type="evidence" value="ECO:0007669"/>
    <property type="project" value="UniProtKB-KW"/>
</dbReference>
<evidence type="ECO:0000256" key="1">
    <source>
        <dbReference type="ARBA" id="ARBA00022722"/>
    </source>
</evidence>
<sequence>MIILDCEVYRNYFLLAAMDVASGKVRHFEMYSGHDLDPGIGEMLTRHTSVGFNSARYDLPIIAAALRGMSCNELKQLSDTIIVQNIPHWQIGIKIPKGWDHIDLIELAIGQSSLKIYGGRLHAPKMQDLPIEPDANIAPDQRELLRRYCVNDLETTAILHRHLTPQIALREKMSEQYGVDLRSKSDAQIAEAVIRTEIERLGGDASKPSIKKNLTLRYNDPGFVQFESQQLRDVFARLLETSFTLGPNGSVEMPAWLKDQRIKIGQAEYQMGIGGLHSCEKRQFVEASKNEVLADFDVASFYPAIILGQRLAPSHLGEDFLTVFDTLVKRRLAAKRSNDKVTADVLKITINGTFGKLGSKYSFLYSPQLLIQTTITGQLAILMLIERMHLAGIRTVSANTDGIVLHADKALERRMEEVAWDWMLSTSYELERTDYRILASRDVNNYIAVKPDGSIKGKGVFAEPSLAKNPDCQIVYDAAANRIANGTPIERTIRECRDIRRFVTVRRVSGGAVWNGQPIGKAIRYYYSTSVPSDMTINYAKNGNKVAKSQGTLPLMELPSELPNDIDYPIYEVEAERLLCEVGYL</sequence>
<dbReference type="SUPFAM" id="SSF56672">
    <property type="entry name" value="DNA/RNA polymerases"/>
    <property type="match status" value="1"/>
</dbReference>
<evidence type="ECO:0000313" key="4">
    <source>
        <dbReference type="EMBL" id="CAB4137574.1"/>
    </source>
</evidence>